<dbReference type="Gene3D" id="1.10.287.70">
    <property type="match status" value="1"/>
</dbReference>
<dbReference type="AlphaFoldDB" id="A0A117RDI5"/>
<comment type="caution">
    <text evidence="13">The sequence shown here is derived from an EMBL/GenBank/DDBJ whole genome shotgun (WGS) entry which is preliminary data.</text>
</comment>
<keyword evidence="9 11" id="KW-0472">Membrane</keyword>
<keyword evidence="3" id="KW-0633">Potassium transport</keyword>
<dbReference type="PANTHER" id="PTHR10027:SF10">
    <property type="entry name" value="SLOWPOKE 2, ISOFORM D"/>
    <property type="match status" value="1"/>
</dbReference>
<evidence type="ECO:0000256" key="1">
    <source>
        <dbReference type="ARBA" id="ARBA00004141"/>
    </source>
</evidence>
<evidence type="ECO:0000313" key="13">
    <source>
        <dbReference type="EMBL" id="KUN84809.1"/>
    </source>
</evidence>
<dbReference type="InterPro" id="IPR013099">
    <property type="entry name" value="K_chnl_dom"/>
</dbReference>
<evidence type="ECO:0000256" key="3">
    <source>
        <dbReference type="ARBA" id="ARBA00022538"/>
    </source>
</evidence>
<dbReference type="OrthoDB" id="9799090at2"/>
<evidence type="ECO:0000256" key="7">
    <source>
        <dbReference type="ARBA" id="ARBA00022989"/>
    </source>
</evidence>
<evidence type="ECO:0000259" key="12">
    <source>
        <dbReference type="Pfam" id="PF07885"/>
    </source>
</evidence>
<evidence type="ECO:0000256" key="11">
    <source>
        <dbReference type="SAM" id="Phobius"/>
    </source>
</evidence>
<dbReference type="InterPro" id="IPR047871">
    <property type="entry name" value="K_chnl_Slo-like"/>
</dbReference>
<dbReference type="GO" id="GO:0005267">
    <property type="term" value="F:potassium channel activity"/>
    <property type="evidence" value="ECO:0007669"/>
    <property type="project" value="UniProtKB-KW"/>
</dbReference>
<evidence type="ECO:0000256" key="9">
    <source>
        <dbReference type="ARBA" id="ARBA00023136"/>
    </source>
</evidence>
<proteinExistence type="predicted"/>
<feature type="transmembrane region" description="Helical" evidence="11">
    <location>
        <begin position="148"/>
        <end position="168"/>
    </location>
</feature>
<protein>
    <submittedName>
        <fullName evidence="13">Ion transporter</fullName>
    </submittedName>
</protein>
<dbReference type="Proteomes" id="UP000053024">
    <property type="component" value="Unassembled WGS sequence"/>
</dbReference>
<dbReference type="SUPFAM" id="SSF81324">
    <property type="entry name" value="Voltage-gated potassium channels"/>
    <property type="match status" value="1"/>
</dbReference>
<keyword evidence="6" id="KW-0630">Potassium</keyword>
<name>A0A117RDI5_9ACTN</name>
<sequence>MDDDSRMRRWETRTAYPLAVASLLYLGTYAAHVLVPGWPPLVHLVLRSLQFGAWGFFILDYAVRWRFSGEGWRFVPRHWLDTIVVVLPLMRPVRIMNAYDRMERLRGASRLPLHGRVMVYAGVSAVLLGFAGALTVYDHERTAPHATILTFGDSVWFTCSTLATVGYGDVTPVTAWGRTAAVGLMICGLGLLGAVTGSFSSLLVQRFARGDEDAGPPGR</sequence>
<evidence type="ECO:0000256" key="8">
    <source>
        <dbReference type="ARBA" id="ARBA00023065"/>
    </source>
</evidence>
<comment type="subcellular location">
    <subcellularLocation>
        <location evidence="1">Membrane</location>
        <topology evidence="1">Multi-pass membrane protein</topology>
    </subcellularLocation>
</comment>
<accession>A0A117RDI5</accession>
<evidence type="ECO:0000256" key="5">
    <source>
        <dbReference type="ARBA" id="ARBA00022826"/>
    </source>
</evidence>
<feature type="domain" description="Potassium channel" evidence="12">
    <location>
        <begin position="135"/>
        <end position="204"/>
    </location>
</feature>
<reference evidence="13 14" key="1">
    <citation type="submission" date="2015-10" db="EMBL/GenBank/DDBJ databases">
        <title>Draft genome sequence of Streptomyces bungoensis DSM 41781, type strain for the species Streptomyces bungoensis.</title>
        <authorList>
            <person name="Ruckert C."/>
            <person name="Winkler A."/>
            <person name="Kalinowski J."/>
            <person name="Kampfer P."/>
            <person name="Glaeser S."/>
        </authorList>
    </citation>
    <scope>NUCLEOTIDE SEQUENCE [LARGE SCALE GENOMIC DNA]</scope>
    <source>
        <strain evidence="13 14">DSM 41781</strain>
    </source>
</reference>
<dbReference type="EMBL" id="LMWX01000021">
    <property type="protein sequence ID" value="KUN84809.1"/>
    <property type="molecule type" value="Genomic_DNA"/>
</dbReference>
<evidence type="ECO:0000256" key="6">
    <source>
        <dbReference type="ARBA" id="ARBA00022958"/>
    </source>
</evidence>
<keyword evidence="14" id="KW-1185">Reference proteome</keyword>
<dbReference type="Gene3D" id="1.20.5.110">
    <property type="match status" value="1"/>
</dbReference>
<dbReference type="RefSeq" id="WP_061921013.1">
    <property type="nucleotide sequence ID" value="NZ_JBEYBH010000022.1"/>
</dbReference>
<keyword evidence="7 11" id="KW-1133">Transmembrane helix</keyword>
<feature type="transmembrane region" description="Helical" evidence="11">
    <location>
        <begin position="15"/>
        <end position="35"/>
    </location>
</feature>
<evidence type="ECO:0000256" key="10">
    <source>
        <dbReference type="ARBA" id="ARBA00023303"/>
    </source>
</evidence>
<keyword evidence="8" id="KW-0406">Ion transport</keyword>
<feature type="transmembrane region" description="Helical" evidence="11">
    <location>
        <begin position="180"/>
        <end position="204"/>
    </location>
</feature>
<evidence type="ECO:0000256" key="2">
    <source>
        <dbReference type="ARBA" id="ARBA00022448"/>
    </source>
</evidence>
<dbReference type="GO" id="GO:0016020">
    <property type="term" value="C:membrane"/>
    <property type="evidence" value="ECO:0007669"/>
    <property type="project" value="UniProtKB-SubCell"/>
</dbReference>
<keyword evidence="4 11" id="KW-0812">Transmembrane</keyword>
<organism evidence="13 14">
    <name type="scientific">Streptomyces bungoensis</name>
    <dbReference type="NCBI Taxonomy" id="285568"/>
    <lineage>
        <taxon>Bacteria</taxon>
        <taxon>Bacillati</taxon>
        <taxon>Actinomycetota</taxon>
        <taxon>Actinomycetes</taxon>
        <taxon>Kitasatosporales</taxon>
        <taxon>Streptomycetaceae</taxon>
        <taxon>Streptomyces</taxon>
    </lineage>
</organism>
<evidence type="ECO:0000256" key="4">
    <source>
        <dbReference type="ARBA" id="ARBA00022692"/>
    </source>
</evidence>
<keyword evidence="2" id="KW-0813">Transport</keyword>
<keyword evidence="5" id="KW-0631">Potassium channel</keyword>
<feature type="transmembrane region" description="Helical" evidence="11">
    <location>
        <begin position="117"/>
        <end position="136"/>
    </location>
</feature>
<keyword evidence="10" id="KW-0407">Ion channel</keyword>
<dbReference type="PANTHER" id="PTHR10027">
    <property type="entry name" value="CALCIUM-ACTIVATED POTASSIUM CHANNEL ALPHA CHAIN"/>
    <property type="match status" value="1"/>
</dbReference>
<gene>
    <name evidence="13" type="ORF">AQJ66_14740</name>
</gene>
<dbReference type="STRING" id="285568.AQJ66_14740"/>
<evidence type="ECO:0000313" key="14">
    <source>
        <dbReference type="Proteomes" id="UP000053024"/>
    </source>
</evidence>
<dbReference type="Pfam" id="PF07885">
    <property type="entry name" value="Ion_trans_2"/>
    <property type="match status" value="1"/>
</dbReference>